<dbReference type="RefSeq" id="WP_085793849.1">
    <property type="nucleotide sequence ID" value="NZ_FWFO01000001.1"/>
</dbReference>
<dbReference type="Proteomes" id="UP000193077">
    <property type="component" value="Unassembled WGS sequence"/>
</dbReference>
<feature type="region of interest" description="Disordered" evidence="4">
    <location>
        <begin position="1"/>
        <end position="36"/>
    </location>
</feature>
<dbReference type="Gene3D" id="3.30.70.20">
    <property type="match status" value="1"/>
</dbReference>
<reference evidence="6 7" key="1">
    <citation type="submission" date="2017-03" db="EMBL/GenBank/DDBJ databases">
        <authorList>
            <person name="Afonso C.L."/>
            <person name="Miller P.J."/>
            <person name="Scott M.A."/>
            <person name="Spackman E."/>
            <person name="Goraichik I."/>
            <person name="Dimitrov K.M."/>
            <person name="Suarez D.L."/>
            <person name="Swayne D.E."/>
        </authorList>
    </citation>
    <scope>NUCLEOTIDE SEQUENCE [LARGE SCALE GENOMIC DNA]</scope>
    <source>
        <strain evidence="6 7">CECT 7639</strain>
    </source>
</reference>
<dbReference type="Pfam" id="PF12838">
    <property type="entry name" value="Fer4_7"/>
    <property type="match status" value="1"/>
</dbReference>
<evidence type="ECO:0000256" key="3">
    <source>
        <dbReference type="ARBA" id="ARBA00023014"/>
    </source>
</evidence>
<dbReference type="EC" id="3.8.1.-" evidence="6"/>
<dbReference type="InterPro" id="IPR017896">
    <property type="entry name" value="4Fe4S_Fe-S-bd"/>
</dbReference>
<protein>
    <submittedName>
        <fullName evidence="6">3-chloro-4-hydroxyphenylacetate reductive dehalogenase</fullName>
        <ecNumber evidence="6">3.8.1.-</ecNumber>
    </submittedName>
</protein>
<evidence type="ECO:0000256" key="4">
    <source>
        <dbReference type="SAM" id="MobiDB-lite"/>
    </source>
</evidence>
<dbReference type="OrthoDB" id="9815745at2"/>
<accession>A0A1Y5R8X3</accession>
<dbReference type="PANTHER" id="PTHR42827:SF1">
    <property type="entry name" value="IRON-SULFUR CLUSTER-BINDING PROTEIN"/>
    <property type="match status" value="1"/>
</dbReference>
<dbReference type="EMBL" id="FWFO01000001">
    <property type="protein sequence ID" value="SLN11504.1"/>
    <property type="molecule type" value="Genomic_DNA"/>
</dbReference>
<proteinExistence type="predicted"/>
<organism evidence="6 7">
    <name type="scientific">Falsiruegeria litorea R37</name>
    <dbReference type="NCBI Taxonomy" id="1200284"/>
    <lineage>
        <taxon>Bacteria</taxon>
        <taxon>Pseudomonadati</taxon>
        <taxon>Pseudomonadota</taxon>
        <taxon>Alphaproteobacteria</taxon>
        <taxon>Rhodobacterales</taxon>
        <taxon>Roseobacteraceae</taxon>
        <taxon>Falsiruegeria</taxon>
    </lineage>
</organism>
<dbReference type="GO" id="GO:0046872">
    <property type="term" value="F:metal ion binding"/>
    <property type="evidence" value="ECO:0007669"/>
    <property type="project" value="UniProtKB-KW"/>
</dbReference>
<dbReference type="SUPFAM" id="SSF54862">
    <property type="entry name" value="4Fe-4S ferredoxins"/>
    <property type="match status" value="1"/>
</dbReference>
<name>A0A1Y5R8X3_9RHOB</name>
<keyword evidence="1" id="KW-0479">Metal-binding</keyword>
<dbReference type="PROSITE" id="PS00198">
    <property type="entry name" value="4FE4S_FER_1"/>
    <property type="match status" value="1"/>
</dbReference>
<gene>
    <name evidence="6" type="primary">cprA_1</name>
    <name evidence="6" type="ORF">TRL7639_00082</name>
</gene>
<evidence type="ECO:0000313" key="7">
    <source>
        <dbReference type="Proteomes" id="UP000193077"/>
    </source>
</evidence>
<sequence>MPKPNPYRPFEPDPDQVARQPAISGNEINGLGEPEPRNPAMVYWAPDPMDIPHGPLQLYFYTQSAKEPAFAEQRAERQKILDAVLPDLAPVAVSKPPAEWTTGLDQFVADGVCEMTGVAEMQPDWVFDGYDIPQSRVIILGVQHDYGEISAAPEPRAGLEVMTQYARAALAAKTVAGWIREQGWAAEAVTGPMTGALAMIPPALACGFGELGKHGSIINPELGASFRLSAVLTDAPFEPTPAQDHEIDAFCQSCRICEDACPPEALSPDKKMVRGTRKWYVDFDKCLPFFNQTHGCAICIAQCPWSRPGVGLNLAVKLARKKERAAAE</sequence>
<dbReference type="GO" id="GO:0051536">
    <property type="term" value="F:iron-sulfur cluster binding"/>
    <property type="evidence" value="ECO:0007669"/>
    <property type="project" value="UniProtKB-KW"/>
</dbReference>
<evidence type="ECO:0000256" key="2">
    <source>
        <dbReference type="ARBA" id="ARBA00023004"/>
    </source>
</evidence>
<keyword evidence="2" id="KW-0408">Iron</keyword>
<dbReference type="PROSITE" id="PS51379">
    <property type="entry name" value="4FE4S_FER_2"/>
    <property type="match status" value="1"/>
</dbReference>
<evidence type="ECO:0000256" key="1">
    <source>
        <dbReference type="ARBA" id="ARBA00022723"/>
    </source>
</evidence>
<evidence type="ECO:0000313" key="6">
    <source>
        <dbReference type="EMBL" id="SLN11504.1"/>
    </source>
</evidence>
<feature type="domain" description="4Fe-4S ferredoxin-type" evidence="5">
    <location>
        <begin position="239"/>
        <end position="271"/>
    </location>
</feature>
<keyword evidence="3" id="KW-0411">Iron-sulfur</keyword>
<keyword evidence="6" id="KW-0378">Hydrolase</keyword>
<dbReference type="GO" id="GO:0016787">
    <property type="term" value="F:hydrolase activity"/>
    <property type="evidence" value="ECO:0007669"/>
    <property type="project" value="UniProtKB-KW"/>
</dbReference>
<keyword evidence="7" id="KW-1185">Reference proteome</keyword>
<dbReference type="PANTHER" id="PTHR42827">
    <property type="entry name" value="IRON-SULFUR CLUSTER-BINDING PROTEIN-RELATED"/>
    <property type="match status" value="1"/>
</dbReference>
<evidence type="ECO:0000259" key="5">
    <source>
        <dbReference type="PROSITE" id="PS51379"/>
    </source>
</evidence>
<dbReference type="InterPro" id="IPR017900">
    <property type="entry name" value="4Fe4S_Fe_S_CS"/>
</dbReference>
<dbReference type="AlphaFoldDB" id="A0A1Y5R8X3"/>